<evidence type="ECO:0000256" key="1">
    <source>
        <dbReference type="SAM" id="MobiDB-lite"/>
    </source>
</evidence>
<dbReference type="AlphaFoldDB" id="A0AA39VGP9"/>
<protein>
    <submittedName>
        <fullName evidence="2">Uncharacterized protein</fullName>
    </submittedName>
</protein>
<name>A0AA39VGP9_ACESA</name>
<feature type="compositionally biased region" description="Polar residues" evidence="1">
    <location>
        <begin position="87"/>
        <end position="96"/>
    </location>
</feature>
<comment type="caution">
    <text evidence="2">The sequence shown here is derived from an EMBL/GenBank/DDBJ whole genome shotgun (WGS) entry which is preliminary data.</text>
</comment>
<evidence type="ECO:0000313" key="3">
    <source>
        <dbReference type="Proteomes" id="UP001168877"/>
    </source>
</evidence>
<feature type="region of interest" description="Disordered" evidence="1">
    <location>
        <begin position="87"/>
        <end position="131"/>
    </location>
</feature>
<reference evidence="2" key="2">
    <citation type="submission" date="2023-06" db="EMBL/GenBank/DDBJ databases">
        <authorList>
            <person name="Swenson N.G."/>
            <person name="Wegrzyn J.L."/>
            <person name="Mcevoy S.L."/>
        </authorList>
    </citation>
    <scope>NUCLEOTIDE SEQUENCE</scope>
    <source>
        <strain evidence="2">NS2018</strain>
        <tissue evidence="2">Leaf</tissue>
    </source>
</reference>
<dbReference type="Proteomes" id="UP001168877">
    <property type="component" value="Unassembled WGS sequence"/>
</dbReference>
<gene>
    <name evidence="2" type="ORF">LWI29_025579</name>
</gene>
<dbReference type="EMBL" id="JAUESC010000385">
    <property type="protein sequence ID" value="KAK0579385.1"/>
    <property type="molecule type" value="Genomic_DNA"/>
</dbReference>
<proteinExistence type="predicted"/>
<sequence>MEETADVFTFAAQPQVVTMEEANVTLPDCNISSKRARSMEDVHAENQLLVSNRKYGGRYGRKGNTIYDNNRAGIGGKNYGAVSKTGGDSATNTTFGDKNIGGSTGNKDGRNKNGKSGSYGNRTKHVGTNVSKKMGGSRFEVLNEEMDETITDLDCQQNGKSVATNGPNRKEALFEITNQVNTHVKLGKQKKYAVQLEKKG</sequence>
<keyword evidence="3" id="KW-1185">Reference proteome</keyword>
<evidence type="ECO:0000313" key="2">
    <source>
        <dbReference type="EMBL" id="KAK0579385.1"/>
    </source>
</evidence>
<reference evidence="2" key="1">
    <citation type="journal article" date="2022" name="Plant J.">
        <title>Strategies of tolerance reflected in two North American maple genomes.</title>
        <authorList>
            <person name="McEvoy S.L."/>
            <person name="Sezen U.U."/>
            <person name="Trouern-Trend A."/>
            <person name="McMahon S.M."/>
            <person name="Schaberg P.G."/>
            <person name="Yang J."/>
            <person name="Wegrzyn J.L."/>
            <person name="Swenson N.G."/>
        </authorList>
    </citation>
    <scope>NUCLEOTIDE SEQUENCE</scope>
    <source>
        <strain evidence="2">NS2018</strain>
    </source>
</reference>
<accession>A0AA39VGP9</accession>
<organism evidence="2 3">
    <name type="scientific">Acer saccharum</name>
    <name type="common">Sugar maple</name>
    <dbReference type="NCBI Taxonomy" id="4024"/>
    <lineage>
        <taxon>Eukaryota</taxon>
        <taxon>Viridiplantae</taxon>
        <taxon>Streptophyta</taxon>
        <taxon>Embryophyta</taxon>
        <taxon>Tracheophyta</taxon>
        <taxon>Spermatophyta</taxon>
        <taxon>Magnoliopsida</taxon>
        <taxon>eudicotyledons</taxon>
        <taxon>Gunneridae</taxon>
        <taxon>Pentapetalae</taxon>
        <taxon>rosids</taxon>
        <taxon>malvids</taxon>
        <taxon>Sapindales</taxon>
        <taxon>Sapindaceae</taxon>
        <taxon>Hippocastanoideae</taxon>
        <taxon>Acereae</taxon>
        <taxon>Acer</taxon>
    </lineage>
</organism>
<feature type="compositionally biased region" description="Polar residues" evidence="1">
    <location>
        <begin position="114"/>
        <end position="131"/>
    </location>
</feature>